<dbReference type="Proteomes" id="UP000283946">
    <property type="component" value="Chromosome"/>
</dbReference>
<evidence type="ECO:0000313" key="1">
    <source>
        <dbReference type="EMBL" id="AZZ55024.1"/>
    </source>
</evidence>
<sequence length="68" mass="7900">MQRDRYGEQENEVFRYLATMANEGHSTAGLWLPRAREIAKEPADRASSREAGSLARFWTAPRSRFSRR</sequence>
<dbReference type="KEGG" id="ria:C7V51_03320"/>
<evidence type="ECO:0000313" key="2">
    <source>
        <dbReference type="Proteomes" id="UP000283946"/>
    </source>
</evidence>
<accession>A0AAD2JG36</accession>
<dbReference type="EMBL" id="CP028130">
    <property type="protein sequence ID" value="AZZ55024.1"/>
    <property type="molecule type" value="Genomic_DNA"/>
</dbReference>
<reference evidence="1 2" key="1">
    <citation type="submission" date="2018-03" db="EMBL/GenBank/DDBJ databases">
        <title>Bacteriophage NCPPB3778 and a type I-E CRISPR drive the evolution of the US Biological Select Agent, Rathayibacter toxicus.</title>
        <authorList>
            <person name="Davis E.W.II."/>
            <person name="Tabima J.F."/>
            <person name="Weisberg A.J."/>
            <person name="Dantas Lopes L."/>
            <person name="Wiseman M.S."/>
            <person name="Wiseman M.S."/>
            <person name="Pupko T."/>
            <person name="Belcher M.S."/>
            <person name="Sechler A.J."/>
            <person name="Tancos M.A."/>
            <person name="Schroeder B.K."/>
            <person name="Murray T.D."/>
            <person name="Luster D.G."/>
            <person name="Schneider W.L."/>
            <person name="Rogers E."/>
            <person name="Andreote F.D."/>
            <person name="Grunwald N.J."/>
            <person name="Putnam M.L."/>
            <person name="Chang J.H."/>
        </authorList>
    </citation>
    <scope>NUCLEOTIDE SEQUENCE [LARGE SCALE GENOMIC DNA]</scope>
    <source>
        <strain evidence="1 2">NCCPB 2253</strain>
    </source>
</reference>
<dbReference type="AlphaFoldDB" id="A0AAD2JG36"/>
<organism evidence="1 2">
    <name type="scientific">Rathayibacter iranicus</name>
    <dbReference type="NCBI Taxonomy" id="59737"/>
    <lineage>
        <taxon>Bacteria</taxon>
        <taxon>Bacillati</taxon>
        <taxon>Actinomycetota</taxon>
        <taxon>Actinomycetes</taxon>
        <taxon>Micrococcales</taxon>
        <taxon>Microbacteriaceae</taxon>
        <taxon>Rathayibacter</taxon>
    </lineage>
</organism>
<protein>
    <submittedName>
        <fullName evidence="1">Uncharacterized protein</fullName>
    </submittedName>
</protein>
<proteinExistence type="predicted"/>
<gene>
    <name evidence="1" type="ORF">C7V51_03320</name>
</gene>
<name>A0AAD2JG36_9MICO</name>